<dbReference type="PANTHER" id="PTHR33121">
    <property type="entry name" value="CYCLIC DI-GMP PHOSPHODIESTERASE PDEF"/>
    <property type="match status" value="1"/>
</dbReference>
<dbReference type="SMART" id="SM00267">
    <property type="entry name" value="GGDEF"/>
    <property type="match status" value="1"/>
</dbReference>
<dbReference type="InterPro" id="IPR043128">
    <property type="entry name" value="Rev_trsase/Diguanyl_cyclase"/>
</dbReference>
<dbReference type="InterPro" id="IPR001633">
    <property type="entry name" value="EAL_dom"/>
</dbReference>
<dbReference type="Pfam" id="PF00990">
    <property type="entry name" value="GGDEF"/>
    <property type="match status" value="1"/>
</dbReference>
<dbReference type="Gene3D" id="3.20.20.450">
    <property type="entry name" value="EAL domain"/>
    <property type="match status" value="1"/>
</dbReference>
<dbReference type="OrthoDB" id="5894408at2"/>
<dbReference type="CDD" id="cd01948">
    <property type="entry name" value="EAL"/>
    <property type="match status" value="1"/>
</dbReference>
<dbReference type="InterPro" id="IPR050706">
    <property type="entry name" value="Cyclic-di-GMP_PDE-like"/>
</dbReference>
<evidence type="ECO:0008006" key="6">
    <source>
        <dbReference type="Google" id="ProtNLM"/>
    </source>
</evidence>
<dbReference type="NCBIfam" id="TIGR00254">
    <property type="entry name" value="GGDEF"/>
    <property type="match status" value="1"/>
</dbReference>
<dbReference type="InterPro" id="IPR007487">
    <property type="entry name" value="ABC_transpt-TYRBP-like"/>
</dbReference>
<gene>
    <name evidence="4" type="ORF">XM47_17650</name>
</gene>
<dbReference type="SMART" id="SM00052">
    <property type="entry name" value="EAL"/>
    <property type="match status" value="1"/>
</dbReference>
<dbReference type="CDD" id="cd01949">
    <property type="entry name" value="GGDEF"/>
    <property type="match status" value="1"/>
</dbReference>
<dbReference type="Proteomes" id="UP000037600">
    <property type="component" value="Unassembled WGS sequence"/>
</dbReference>
<evidence type="ECO:0000313" key="5">
    <source>
        <dbReference type="Proteomes" id="UP000037600"/>
    </source>
</evidence>
<dbReference type="Pfam" id="PF00563">
    <property type="entry name" value="EAL"/>
    <property type="match status" value="1"/>
</dbReference>
<keyword evidence="1" id="KW-0812">Transmembrane</keyword>
<feature type="transmembrane region" description="Helical" evidence="1">
    <location>
        <begin position="356"/>
        <end position="378"/>
    </location>
</feature>
<dbReference type="InterPro" id="IPR029787">
    <property type="entry name" value="Nucleotide_cyclase"/>
</dbReference>
<comment type="caution">
    <text evidence="4">The sequence shown here is derived from an EMBL/GenBank/DDBJ whole genome shotgun (WGS) entry which is preliminary data.</text>
</comment>
<dbReference type="SUPFAM" id="SSF55073">
    <property type="entry name" value="Nucleotide cyclase"/>
    <property type="match status" value="1"/>
</dbReference>
<dbReference type="Gene3D" id="3.40.50.2300">
    <property type="match status" value="2"/>
</dbReference>
<evidence type="ECO:0000256" key="1">
    <source>
        <dbReference type="SAM" id="Phobius"/>
    </source>
</evidence>
<dbReference type="Pfam" id="PF04392">
    <property type="entry name" value="ABC_sub_bind"/>
    <property type="match status" value="1"/>
</dbReference>
<reference evidence="4 5" key="1">
    <citation type="submission" date="2015-04" db="EMBL/GenBank/DDBJ databases">
        <title>Draft Genome Sequence of the Novel Agar-Digesting Marine Bacterium Q1.</title>
        <authorList>
            <person name="Li Y."/>
            <person name="Li D."/>
            <person name="Chen G."/>
            <person name="Du Z."/>
        </authorList>
    </citation>
    <scope>NUCLEOTIDE SEQUENCE [LARGE SCALE GENOMIC DNA]</scope>
    <source>
        <strain evidence="4 5">Q1</strain>
    </source>
</reference>
<dbReference type="EMBL" id="LAZL01000040">
    <property type="protein sequence ID" value="KMT63835.1"/>
    <property type="molecule type" value="Genomic_DNA"/>
</dbReference>
<evidence type="ECO:0000313" key="4">
    <source>
        <dbReference type="EMBL" id="KMT63835.1"/>
    </source>
</evidence>
<dbReference type="STRING" id="1513271.XM47_17650"/>
<dbReference type="SUPFAM" id="SSF141868">
    <property type="entry name" value="EAL domain-like"/>
    <property type="match status" value="1"/>
</dbReference>
<proteinExistence type="predicted"/>
<dbReference type="PANTHER" id="PTHR33121:SF79">
    <property type="entry name" value="CYCLIC DI-GMP PHOSPHODIESTERASE PDED-RELATED"/>
    <property type="match status" value="1"/>
</dbReference>
<sequence>MFRQLGLLINSGQSILVNLSKATILSLCFTFQVLTQENIEILSIHSYHEDFPWTKNQFDSFKSGLAKARPDIQFNYSTEYLNTKKITPTPELSLRIIQYLEEKYANHLPDLIYLTDDYAAEIIVKNEIDFIKDIPVVFSGVNNEQIIVQAKHNKTTGVIEKQGIKQSIQLINLISPKAKDILLIGDDSVTDQVNSAAVQRYNSQHINHSKITHISIQRLGSLLAVLDEYQNLPVIIGSVGAIKDDDDILVNIHQLLSVLRPRYPIIVLNGNFEIGALAGYHLEAVYGEGAANLAINILKGASEQNKYPIPLSTKKRLVIDYQVAEKLKVDLSNDFFNSAIVLNQPSSFYQKHHSKISFFSIVFGIMFFVFSLGLIVLLRHRNNIIHQQFTDTLTKLPNRTKLVEDLKKQSSCCLVLLDINNFRTVNAFYGSDIGDQLLCNVSLWLQQNIKATFNLYRISGDNFALIVPAGTPLEALTKEIENLLFMVEQVEFLPETIAINVTFTAGISHHVSAEKINQAHSALLFAKKHNSPISTHNDNQIEQKKKQQNLEWHHKLKQAINDNRITAYFQPIICNKTGKIACYEALIRLIDTKGNVVGPFFFLEVAKQSRLYHKLTHIVFHRALEFVREENTLVSINISQLDVANNQFENLLTTLKQSQLADKVGFEITETEEIENHKEFSAIIKNLQALGSEIAIDDFGTGYSNFGHILDLQANKLKVDGSLIQRILIDKKAELVVQTIIESAQNLGMKTVAEFVDSAALYEKVKSMGFDYSQGYYLAEPKSAEDWLQTSSY</sequence>
<feature type="domain" description="EAL" evidence="2">
    <location>
        <begin position="549"/>
        <end position="793"/>
    </location>
</feature>
<dbReference type="AlphaFoldDB" id="A0A0J8GM14"/>
<dbReference type="Gene3D" id="3.30.70.270">
    <property type="match status" value="1"/>
</dbReference>
<keyword evidence="5" id="KW-1185">Reference proteome</keyword>
<accession>A0A0J8GM14</accession>
<dbReference type="PROSITE" id="PS50883">
    <property type="entry name" value="EAL"/>
    <property type="match status" value="1"/>
</dbReference>
<dbReference type="GO" id="GO:0071111">
    <property type="term" value="F:cyclic-guanylate-specific phosphodiesterase activity"/>
    <property type="evidence" value="ECO:0007669"/>
    <property type="project" value="InterPro"/>
</dbReference>
<dbReference type="InterPro" id="IPR000160">
    <property type="entry name" value="GGDEF_dom"/>
</dbReference>
<protein>
    <recommendedName>
        <fullName evidence="6">Diguanylate cyclase</fullName>
    </recommendedName>
</protein>
<evidence type="ECO:0000259" key="2">
    <source>
        <dbReference type="PROSITE" id="PS50883"/>
    </source>
</evidence>
<dbReference type="InterPro" id="IPR035919">
    <property type="entry name" value="EAL_sf"/>
</dbReference>
<keyword evidence="1" id="KW-0472">Membrane</keyword>
<dbReference type="RefSeq" id="WP_048695522.1">
    <property type="nucleotide sequence ID" value="NZ_KQ130510.1"/>
</dbReference>
<evidence type="ECO:0000259" key="3">
    <source>
        <dbReference type="PROSITE" id="PS50887"/>
    </source>
</evidence>
<feature type="domain" description="GGDEF" evidence="3">
    <location>
        <begin position="410"/>
        <end position="546"/>
    </location>
</feature>
<organism evidence="4 5">
    <name type="scientific">Catenovulum maritimum</name>
    <dbReference type="NCBI Taxonomy" id="1513271"/>
    <lineage>
        <taxon>Bacteria</taxon>
        <taxon>Pseudomonadati</taxon>
        <taxon>Pseudomonadota</taxon>
        <taxon>Gammaproteobacteria</taxon>
        <taxon>Alteromonadales</taxon>
        <taxon>Alteromonadaceae</taxon>
        <taxon>Catenovulum</taxon>
    </lineage>
</organism>
<keyword evidence="1" id="KW-1133">Transmembrane helix</keyword>
<dbReference type="PROSITE" id="PS50887">
    <property type="entry name" value="GGDEF"/>
    <property type="match status" value="1"/>
</dbReference>
<name>A0A0J8GM14_9ALTE</name>